<keyword evidence="7 9" id="KW-1133">Transmembrane helix</keyword>
<protein>
    <submittedName>
        <fullName evidence="11">ATP-binding cassette domain-containing protein</fullName>
    </submittedName>
</protein>
<keyword evidence="11" id="KW-0547">Nucleotide-binding</keyword>
<comment type="similarity">
    <text evidence="2">Belongs to the ABC transporter superfamily.</text>
</comment>
<dbReference type="Pfam" id="PF02653">
    <property type="entry name" value="BPD_transp_2"/>
    <property type="match status" value="2"/>
</dbReference>
<gene>
    <name evidence="11" type="ORF">ACFSJ0_57880</name>
</gene>
<keyword evidence="11" id="KW-0067">ATP-binding</keyword>
<dbReference type="Proteomes" id="UP001597097">
    <property type="component" value="Unassembled WGS sequence"/>
</dbReference>
<accession>A0ABW4GWL5</accession>
<dbReference type="InterPro" id="IPR043428">
    <property type="entry name" value="LivM-like"/>
</dbReference>
<name>A0ABW4GWL5_9ACTN</name>
<evidence type="ECO:0000256" key="2">
    <source>
        <dbReference type="ARBA" id="ARBA00005417"/>
    </source>
</evidence>
<feature type="transmembrane region" description="Helical" evidence="9">
    <location>
        <begin position="95"/>
        <end position="118"/>
    </location>
</feature>
<feature type="transmembrane region" description="Helical" evidence="9">
    <location>
        <begin position="247"/>
        <end position="266"/>
    </location>
</feature>
<keyword evidence="3" id="KW-0813">Transport</keyword>
<evidence type="ECO:0000256" key="4">
    <source>
        <dbReference type="ARBA" id="ARBA00022475"/>
    </source>
</evidence>
<dbReference type="InterPro" id="IPR003593">
    <property type="entry name" value="AAA+_ATPase"/>
</dbReference>
<keyword evidence="8 9" id="KW-0472">Membrane</keyword>
<comment type="subcellular location">
    <subcellularLocation>
        <location evidence="1">Cell membrane</location>
        <topology evidence="1">Multi-pass membrane protein</topology>
    </subcellularLocation>
</comment>
<evidence type="ECO:0000259" key="10">
    <source>
        <dbReference type="PROSITE" id="PS50893"/>
    </source>
</evidence>
<dbReference type="GO" id="GO:0005524">
    <property type="term" value="F:ATP binding"/>
    <property type="evidence" value="ECO:0007669"/>
    <property type="project" value="UniProtKB-KW"/>
</dbReference>
<keyword evidence="5 9" id="KW-0812">Transmembrane</keyword>
<proteinExistence type="inferred from homology"/>
<feature type="transmembrane region" description="Helical" evidence="9">
    <location>
        <begin position="150"/>
        <end position="174"/>
    </location>
</feature>
<dbReference type="CDD" id="cd03224">
    <property type="entry name" value="ABC_TM1139_LivF_branched"/>
    <property type="match status" value="1"/>
</dbReference>
<feature type="transmembrane region" description="Helical" evidence="9">
    <location>
        <begin position="322"/>
        <end position="339"/>
    </location>
</feature>
<dbReference type="RefSeq" id="WP_219538964.1">
    <property type="nucleotide sequence ID" value="NZ_JAHKRM010000052.1"/>
</dbReference>
<feature type="transmembrane region" description="Helical" evidence="9">
    <location>
        <begin position="57"/>
        <end position="83"/>
    </location>
</feature>
<feature type="transmembrane region" description="Helical" evidence="9">
    <location>
        <begin position="32"/>
        <end position="51"/>
    </location>
</feature>
<dbReference type="PANTHER" id="PTHR43820:SF4">
    <property type="entry name" value="HIGH-AFFINITY BRANCHED-CHAIN AMINO ACID TRANSPORT ATP-BINDING PROTEIN LIVF"/>
    <property type="match status" value="1"/>
</dbReference>
<evidence type="ECO:0000256" key="7">
    <source>
        <dbReference type="ARBA" id="ARBA00022989"/>
    </source>
</evidence>
<dbReference type="Pfam" id="PF00005">
    <property type="entry name" value="ABC_tran"/>
    <property type="match status" value="1"/>
</dbReference>
<evidence type="ECO:0000256" key="9">
    <source>
        <dbReference type="SAM" id="Phobius"/>
    </source>
</evidence>
<dbReference type="CDD" id="cd06582">
    <property type="entry name" value="TM_PBP1_LivH_like"/>
    <property type="match status" value="1"/>
</dbReference>
<dbReference type="InterPro" id="IPR001851">
    <property type="entry name" value="ABC_transp_permease"/>
</dbReference>
<feature type="transmembrane region" description="Helical" evidence="9">
    <location>
        <begin position="223"/>
        <end position="240"/>
    </location>
</feature>
<keyword evidence="6" id="KW-0029">Amino-acid transport</keyword>
<feature type="transmembrane region" description="Helical" evidence="9">
    <location>
        <begin position="554"/>
        <end position="581"/>
    </location>
</feature>
<sequence>MILGYLLSGLVTGAIFAVMGSGLTLSYAATGVFNFAHGAVGFLTALLFYQLNLAAGLPAWLAALLAAGVFAPALGYLLHLLMFRGLAQAGETAQIVGTIGLTIALPALGLLVVDLLGLPRADGTTLPRGLGPHPVLGFEVLGARLDTDQLITFCFSVVVAAGLWAFMRLTPYGLRMRASVDRRRLATLRGIDVDATSALAWMLGSGLAGLAGVLAVPVLGLDATAYTVLLFASATAAVFGRLRSIPWTFAAGLALGVVQNLVAGYTDFLEEITGLRTAVPVILLFAGLVLLNRSRDRVAGSAAEDAPPPDHLAGVPAWRRRLPWVFGLVALLVFTFAGPEYYVDRAAQGLVLALIFCSFVVVTGIGGMVNLAQAAFASMAALTCGWAFSAGWPLVVAIVVGVLAASAVGMLVALPALRLGGRVLTLATLALALLADQVLFQVDAFSNGTIGWPLPALGFGFADTSDPRVRVVLLLALIGLVGLLVRNLERSASGRAILAVRSAPAAATTSGLSGPRAKIVLFALASAIAGLGGVLFAVSKGSITATDLPAFSGFVWLAVVVLQGVRRIGGAVLGGLVAVAVPELLETWGVSAQVGAILFGAGGMILAKHPDGVLAQLAESRHRRRQARAAGAAPVEVAPAPVRPASASPSSSGAVAEPLFRLEGVVAGYADCTVLRGVDLEVRPGEVVALLGANGAGKSTTCAVAAGDLPVAAGRVLLDGVDVTAWPAHRRARAGVLLAPEGRGVFPGLTVEENLRTWLAEPDTVYERMPQLAARRTVLAGALSGGEQQLLTLAPALARPPKVLIADEPSLGLAPLVVRQVFEVFAELRERGVALLLVEEKATEALAIADRVAFMRLGRVVWAGPRAEVDGERLTAAYLGVT</sequence>
<reference evidence="12" key="1">
    <citation type="journal article" date="2019" name="Int. J. Syst. Evol. Microbiol.">
        <title>The Global Catalogue of Microorganisms (GCM) 10K type strain sequencing project: providing services to taxonomists for standard genome sequencing and annotation.</title>
        <authorList>
            <consortium name="The Broad Institute Genomics Platform"/>
            <consortium name="The Broad Institute Genome Sequencing Center for Infectious Disease"/>
            <person name="Wu L."/>
            <person name="Ma J."/>
        </authorList>
    </citation>
    <scope>NUCLEOTIDE SEQUENCE [LARGE SCALE GENOMIC DNA]</scope>
    <source>
        <strain evidence="12">CGMCC 1.15399</strain>
    </source>
</reference>
<dbReference type="CDD" id="cd06581">
    <property type="entry name" value="TM_PBP1_LivM_like"/>
    <property type="match status" value="1"/>
</dbReference>
<dbReference type="PROSITE" id="PS50893">
    <property type="entry name" value="ABC_TRANSPORTER_2"/>
    <property type="match status" value="1"/>
</dbReference>
<feature type="transmembrane region" description="Helical" evidence="9">
    <location>
        <begin position="394"/>
        <end position="416"/>
    </location>
</feature>
<dbReference type="InterPro" id="IPR052156">
    <property type="entry name" value="BCAA_Transport_ATP-bd_LivF"/>
</dbReference>
<evidence type="ECO:0000256" key="8">
    <source>
        <dbReference type="ARBA" id="ARBA00023136"/>
    </source>
</evidence>
<evidence type="ECO:0000256" key="1">
    <source>
        <dbReference type="ARBA" id="ARBA00004651"/>
    </source>
</evidence>
<feature type="transmembrane region" description="Helical" evidence="9">
    <location>
        <begin position="272"/>
        <end position="291"/>
    </location>
</feature>
<feature type="transmembrane region" description="Helical" evidence="9">
    <location>
        <begin position="6"/>
        <end position="25"/>
    </location>
</feature>
<evidence type="ECO:0000313" key="12">
    <source>
        <dbReference type="Proteomes" id="UP001597097"/>
    </source>
</evidence>
<dbReference type="EMBL" id="JBHUCM010000069">
    <property type="protein sequence ID" value="MFD1546804.1"/>
    <property type="molecule type" value="Genomic_DNA"/>
</dbReference>
<evidence type="ECO:0000256" key="3">
    <source>
        <dbReference type="ARBA" id="ARBA00022448"/>
    </source>
</evidence>
<feature type="transmembrane region" description="Helical" evidence="9">
    <location>
        <begin position="467"/>
        <end position="485"/>
    </location>
</feature>
<evidence type="ECO:0000313" key="11">
    <source>
        <dbReference type="EMBL" id="MFD1546804.1"/>
    </source>
</evidence>
<evidence type="ECO:0000256" key="6">
    <source>
        <dbReference type="ARBA" id="ARBA00022970"/>
    </source>
</evidence>
<dbReference type="InterPro" id="IPR003439">
    <property type="entry name" value="ABC_transporter-like_ATP-bd"/>
</dbReference>
<dbReference type="SMART" id="SM00382">
    <property type="entry name" value="AAA"/>
    <property type="match status" value="1"/>
</dbReference>
<comment type="caution">
    <text evidence="11">The sequence shown here is derived from an EMBL/GenBank/DDBJ whole genome shotgun (WGS) entry which is preliminary data.</text>
</comment>
<feature type="domain" description="ABC transporter" evidence="10">
    <location>
        <begin position="660"/>
        <end position="882"/>
    </location>
</feature>
<evidence type="ECO:0000256" key="5">
    <source>
        <dbReference type="ARBA" id="ARBA00022692"/>
    </source>
</evidence>
<dbReference type="PANTHER" id="PTHR43820">
    <property type="entry name" value="HIGH-AFFINITY BRANCHED-CHAIN AMINO ACID TRANSPORT ATP-BINDING PROTEIN LIVF"/>
    <property type="match status" value="1"/>
</dbReference>
<feature type="transmembrane region" description="Helical" evidence="9">
    <location>
        <begin position="345"/>
        <end position="362"/>
    </location>
</feature>
<feature type="transmembrane region" description="Helical" evidence="9">
    <location>
        <begin position="519"/>
        <end position="539"/>
    </location>
</feature>
<keyword evidence="4" id="KW-1003">Cell membrane</keyword>
<keyword evidence="12" id="KW-1185">Reference proteome</keyword>
<organism evidence="11 12">
    <name type="scientific">Nonomuraea guangzhouensis</name>
    <dbReference type="NCBI Taxonomy" id="1291555"/>
    <lineage>
        <taxon>Bacteria</taxon>
        <taxon>Bacillati</taxon>
        <taxon>Actinomycetota</taxon>
        <taxon>Actinomycetes</taxon>
        <taxon>Streptosporangiales</taxon>
        <taxon>Streptosporangiaceae</taxon>
        <taxon>Nonomuraea</taxon>
    </lineage>
</organism>
<feature type="transmembrane region" description="Helical" evidence="9">
    <location>
        <begin position="195"/>
        <end position="217"/>
    </location>
</feature>